<accession>A0A8J9TFE6</accession>
<evidence type="ECO:0000313" key="1">
    <source>
        <dbReference type="EMBL" id="CAG9293065.1"/>
    </source>
</evidence>
<organism evidence="1">
    <name type="scientific">Phaeodactylum tricornutum</name>
    <name type="common">Diatom</name>
    <dbReference type="NCBI Taxonomy" id="2850"/>
    <lineage>
        <taxon>Eukaryota</taxon>
        <taxon>Sar</taxon>
        <taxon>Stramenopiles</taxon>
        <taxon>Ochrophyta</taxon>
        <taxon>Bacillariophyta</taxon>
        <taxon>Bacillariophyceae</taxon>
        <taxon>Bacillariophycidae</taxon>
        <taxon>Naviculales</taxon>
        <taxon>Phaeodactylaceae</taxon>
        <taxon>Phaeodactylum</taxon>
    </lineage>
</organism>
<reference evidence="1" key="1">
    <citation type="submission" date="2022-02" db="EMBL/GenBank/DDBJ databases">
        <authorList>
            <person name="Giguere J D."/>
        </authorList>
    </citation>
    <scope>NUCLEOTIDE SEQUENCE</scope>
    <source>
        <strain evidence="1">CCAP 1055/1</strain>
    </source>
</reference>
<protein>
    <submittedName>
        <fullName evidence="1">Uncharacterized protein</fullName>
    </submittedName>
</protein>
<sequence length="446" mass="51576">MTSIAEFDNGKRHTKKGNDRFTNTLIPVLRESATSMYQSGFDVDVYLICHYPVSTERYRQVLAALPSHESGNANTVEVSLTVWDEATPIGYAVEHSTRRIMNVTRGLARQHRYVIKDKLLHYDMFVAYEDDMVVHGAQVQQYRNVSDALYRLRQAAPSRLDNTYTIAEMNRQFHGPMTATQLSRMIPGWIRVEVALDGWKPKRTLELPIPRDFRWDETGEEVSLDPSICCQIGVTSSNAHMPSAPHIEDLYFWETTIDALHLRKMPEIPFSQLDWVVLQAGNTEDWYEDTKFIVGRYWSGTDGYFGHQQDPPDSTLSHYINNQGGWMATRRQLHEWHSRWCLGGFLPPYDPPKFHFDGLDSRSVEYWSGGIQIVGVKACNLQRIIPLQPQIFARHLQYHASNNKQRQRTVQARSAFTKIQDLWGQLNTVRKNAEQAIRKERDEFGQ</sequence>
<dbReference type="AlphaFoldDB" id="A0A8J9TFE6"/>
<dbReference type="EMBL" id="OU594948">
    <property type="protein sequence ID" value="CAG9293065.1"/>
    <property type="molecule type" value="Genomic_DNA"/>
</dbReference>
<proteinExistence type="predicted"/>
<gene>
    <name evidence="1" type="ORF">PTTT1_LOCUS50359</name>
</gene>
<dbReference type="Proteomes" id="UP000836788">
    <property type="component" value="Chromosome 7"/>
</dbReference>
<name>A0A8J9TFE6_PHATR</name>